<evidence type="ECO:0000313" key="3">
    <source>
        <dbReference type="Proteomes" id="UP000724874"/>
    </source>
</evidence>
<evidence type="ECO:0000313" key="2">
    <source>
        <dbReference type="EMBL" id="KAF8914032.1"/>
    </source>
</evidence>
<dbReference type="Proteomes" id="UP000724874">
    <property type="component" value="Unassembled WGS sequence"/>
</dbReference>
<feature type="region of interest" description="Disordered" evidence="1">
    <location>
        <begin position="118"/>
        <end position="161"/>
    </location>
</feature>
<sequence length="202" mass="22724">MNPLDDDHDTSAPPEVNQLPLREPSVPRFVPQPSRSGRARRFPAIFKDFLPNFRSHTPIWPPRPEKSAPVLPATLDRPSCSPTPTPSYESPADDTCFTTEPDQFGLYRVYPRKPFHEPDDGLAIENACDEPNRAVSGDRDSNQRQKRFGSPTTSTQATLSPFAPLSNATSFRLLDWFYGGSRQKSQIELTSLVEKCPQSRRL</sequence>
<dbReference type="AlphaFoldDB" id="A0A9P5P1L7"/>
<dbReference type="EMBL" id="JADNYJ010000001">
    <property type="protein sequence ID" value="KAF8914032.1"/>
    <property type="molecule type" value="Genomic_DNA"/>
</dbReference>
<feature type="compositionally biased region" description="Polar residues" evidence="1">
    <location>
        <begin position="150"/>
        <end position="159"/>
    </location>
</feature>
<proteinExistence type="predicted"/>
<evidence type="ECO:0000256" key="1">
    <source>
        <dbReference type="SAM" id="MobiDB-lite"/>
    </source>
</evidence>
<name>A0A9P5P1L7_GYMJU</name>
<organism evidence="2 3">
    <name type="scientific">Gymnopilus junonius</name>
    <name type="common">Spectacular rustgill mushroom</name>
    <name type="synonym">Gymnopilus spectabilis subsp. junonius</name>
    <dbReference type="NCBI Taxonomy" id="109634"/>
    <lineage>
        <taxon>Eukaryota</taxon>
        <taxon>Fungi</taxon>
        <taxon>Dikarya</taxon>
        <taxon>Basidiomycota</taxon>
        <taxon>Agaricomycotina</taxon>
        <taxon>Agaricomycetes</taxon>
        <taxon>Agaricomycetidae</taxon>
        <taxon>Agaricales</taxon>
        <taxon>Agaricineae</taxon>
        <taxon>Hymenogastraceae</taxon>
        <taxon>Gymnopilus</taxon>
    </lineage>
</organism>
<comment type="caution">
    <text evidence="2">The sequence shown here is derived from an EMBL/GenBank/DDBJ whole genome shotgun (WGS) entry which is preliminary data.</text>
</comment>
<protein>
    <submittedName>
        <fullName evidence="2">Uncharacterized protein</fullName>
    </submittedName>
</protein>
<accession>A0A9P5P1L7</accession>
<gene>
    <name evidence="2" type="ORF">CPB84DRAFT_1840789</name>
</gene>
<dbReference type="OrthoDB" id="3208495at2759"/>
<feature type="compositionally biased region" description="Basic and acidic residues" evidence="1">
    <location>
        <begin position="130"/>
        <end position="143"/>
    </location>
</feature>
<keyword evidence="3" id="KW-1185">Reference proteome</keyword>
<feature type="region of interest" description="Disordered" evidence="1">
    <location>
        <begin position="57"/>
        <end position="96"/>
    </location>
</feature>
<reference evidence="2" key="1">
    <citation type="submission" date="2020-11" db="EMBL/GenBank/DDBJ databases">
        <authorList>
            <consortium name="DOE Joint Genome Institute"/>
            <person name="Ahrendt S."/>
            <person name="Riley R."/>
            <person name="Andreopoulos W."/>
            <person name="LaButti K."/>
            <person name="Pangilinan J."/>
            <person name="Ruiz-duenas F.J."/>
            <person name="Barrasa J.M."/>
            <person name="Sanchez-Garcia M."/>
            <person name="Camarero S."/>
            <person name="Miyauchi S."/>
            <person name="Serrano A."/>
            <person name="Linde D."/>
            <person name="Babiker R."/>
            <person name="Drula E."/>
            <person name="Ayuso-Fernandez I."/>
            <person name="Pacheco R."/>
            <person name="Padilla G."/>
            <person name="Ferreira P."/>
            <person name="Barriuso J."/>
            <person name="Kellner H."/>
            <person name="Castanera R."/>
            <person name="Alfaro M."/>
            <person name="Ramirez L."/>
            <person name="Pisabarro A.G."/>
            <person name="Kuo A."/>
            <person name="Tritt A."/>
            <person name="Lipzen A."/>
            <person name="He G."/>
            <person name="Yan M."/>
            <person name="Ng V."/>
            <person name="Cullen D."/>
            <person name="Martin F."/>
            <person name="Rosso M.-N."/>
            <person name="Henrissat B."/>
            <person name="Hibbett D."/>
            <person name="Martinez A.T."/>
            <person name="Grigoriev I.V."/>
        </authorList>
    </citation>
    <scope>NUCLEOTIDE SEQUENCE</scope>
    <source>
        <strain evidence="2">AH 44721</strain>
    </source>
</reference>
<feature type="region of interest" description="Disordered" evidence="1">
    <location>
        <begin position="1"/>
        <end position="41"/>
    </location>
</feature>